<keyword evidence="5" id="KW-1133">Transmembrane helix</keyword>
<protein>
    <recommendedName>
        <fullName evidence="11">Lymphoid-restricted membrane protein</fullName>
    </recommendedName>
</protein>
<evidence type="ECO:0000256" key="5">
    <source>
        <dbReference type="ARBA" id="ARBA00022989"/>
    </source>
</evidence>
<evidence type="ECO:0000313" key="10">
    <source>
        <dbReference type="Proteomes" id="UP000655588"/>
    </source>
</evidence>
<feature type="compositionally biased region" description="Basic and acidic residues" evidence="8">
    <location>
        <begin position="357"/>
        <end position="372"/>
    </location>
</feature>
<feature type="compositionally biased region" description="Basic and acidic residues" evidence="8">
    <location>
        <begin position="123"/>
        <end position="152"/>
    </location>
</feature>
<evidence type="ECO:0000256" key="3">
    <source>
        <dbReference type="ARBA" id="ARBA00022490"/>
    </source>
</evidence>
<dbReference type="EMBL" id="WNWW01000254">
    <property type="protein sequence ID" value="KAF3427429.1"/>
    <property type="molecule type" value="Genomic_DNA"/>
</dbReference>
<accession>A0A833REN9</accession>
<feature type="region of interest" description="Disordered" evidence="8">
    <location>
        <begin position="123"/>
        <end position="177"/>
    </location>
</feature>
<feature type="compositionally biased region" description="Basic and acidic residues" evidence="8">
    <location>
        <begin position="43"/>
        <end position="58"/>
    </location>
</feature>
<dbReference type="Proteomes" id="UP000655588">
    <property type="component" value="Unassembled WGS sequence"/>
</dbReference>
<keyword evidence="10" id="KW-1185">Reference proteome</keyword>
<dbReference type="AlphaFoldDB" id="A0A833REN9"/>
<organism evidence="9 10">
    <name type="scientific">Frieseomelitta varia</name>
    <dbReference type="NCBI Taxonomy" id="561572"/>
    <lineage>
        <taxon>Eukaryota</taxon>
        <taxon>Metazoa</taxon>
        <taxon>Ecdysozoa</taxon>
        <taxon>Arthropoda</taxon>
        <taxon>Hexapoda</taxon>
        <taxon>Insecta</taxon>
        <taxon>Pterygota</taxon>
        <taxon>Neoptera</taxon>
        <taxon>Endopterygota</taxon>
        <taxon>Hymenoptera</taxon>
        <taxon>Apocrita</taxon>
        <taxon>Aculeata</taxon>
        <taxon>Apoidea</taxon>
        <taxon>Anthophila</taxon>
        <taxon>Apidae</taxon>
        <taxon>Frieseomelitta</taxon>
    </lineage>
</organism>
<keyword evidence="3" id="KW-0963">Cytoplasm</keyword>
<dbReference type="GO" id="GO:0016020">
    <property type="term" value="C:membrane"/>
    <property type="evidence" value="ECO:0007669"/>
    <property type="project" value="UniProtKB-SubCell"/>
</dbReference>
<evidence type="ECO:0000256" key="8">
    <source>
        <dbReference type="SAM" id="MobiDB-lite"/>
    </source>
</evidence>
<comment type="subcellular location">
    <subcellularLocation>
        <location evidence="2">Cytoplasm</location>
    </subcellularLocation>
    <subcellularLocation>
        <location evidence="1">Membrane</location>
        <topology evidence="1">Single-pass membrane protein</topology>
    </subcellularLocation>
</comment>
<keyword evidence="7" id="KW-0472">Membrane</keyword>
<feature type="region of interest" description="Disordered" evidence="8">
    <location>
        <begin position="207"/>
        <end position="228"/>
    </location>
</feature>
<sequence length="497" mass="56133">MCWMFNIRLSIQQGKDKPIYCLNDMIAALNWVTQPSMKNCQTGDRKERSERRDADNADQRQITYLKATDYPTMSDNTDLSKIPKRKLSVFYRSFDVITQIDQENERQNAADFRRTFSSPSVRIERAREDVDSRNDRQTNDRRTNVEQRRDRPSILSGSPPSDRLAIGGKSSDNQVSNADSLSSMAFKLPQVREGTIVDNYAAITESSNDNESHEVADESVAIDTRRNSSSPDLLAGSIVGSFAEKKAGGITETTELRRGNSPHTRSICSRFDAARTDLVKIKDSVYPRSFVNASSAGRLGKYTSVDGEMSSHEDSSIGSDSEDDPIERHAATCTRIERSRSKNDSPLSRPSSFSMDESSRKPDSREIHDRDVTEGFCSERTERQSLCPLCMDQESIDKVENIRHRLDTITRSAHRVSCAAETLGAVYQEHRISRAIFIGDKYLQLLRSRCENLAADIADIRQILLKNNIMIEETGEMGDELPKLRYRNGLPCNNRMV</sequence>
<evidence type="ECO:0000256" key="1">
    <source>
        <dbReference type="ARBA" id="ARBA00004167"/>
    </source>
</evidence>
<name>A0A833REN9_9HYME</name>
<dbReference type="Pfam" id="PF05781">
    <property type="entry name" value="MRVI1"/>
    <property type="match status" value="1"/>
</dbReference>
<evidence type="ECO:0008006" key="11">
    <source>
        <dbReference type="Google" id="ProtNLM"/>
    </source>
</evidence>
<dbReference type="GO" id="GO:0005737">
    <property type="term" value="C:cytoplasm"/>
    <property type="evidence" value="ECO:0007669"/>
    <property type="project" value="UniProtKB-SubCell"/>
</dbReference>
<evidence type="ECO:0000313" key="9">
    <source>
        <dbReference type="EMBL" id="KAF3427429.1"/>
    </source>
</evidence>
<evidence type="ECO:0000256" key="2">
    <source>
        <dbReference type="ARBA" id="ARBA00004496"/>
    </source>
</evidence>
<dbReference type="InterPro" id="IPR008677">
    <property type="entry name" value="MRVI1"/>
</dbReference>
<feature type="region of interest" description="Disordered" evidence="8">
    <location>
        <begin position="304"/>
        <end position="372"/>
    </location>
</feature>
<evidence type="ECO:0000256" key="4">
    <source>
        <dbReference type="ARBA" id="ARBA00022692"/>
    </source>
</evidence>
<keyword evidence="4" id="KW-0812">Transmembrane</keyword>
<feature type="region of interest" description="Disordered" evidence="8">
    <location>
        <begin position="37"/>
        <end position="59"/>
    </location>
</feature>
<feature type="compositionally biased region" description="Basic and acidic residues" evidence="8">
    <location>
        <begin position="326"/>
        <end position="343"/>
    </location>
</feature>
<gene>
    <name evidence="9" type="ORF">E2986_07085</name>
</gene>
<feature type="compositionally biased region" description="Polar residues" evidence="8">
    <location>
        <begin position="344"/>
        <end position="356"/>
    </location>
</feature>
<evidence type="ECO:0000256" key="6">
    <source>
        <dbReference type="ARBA" id="ARBA00023054"/>
    </source>
</evidence>
<reference evidence="9" key="1">
    <citation type="submission" date="2019-11" db="EMBL/GenBank/DDBJ databases">
        <title>The nuclear and mitochondrial genomes of Frieseomelitta varia - a highly eusocial stingless bee (Meliponini) with a permanently sterile worker caste.</title>
        <authorList>
            <person name="Freitas F.C.P."/>
            <person name="Lourenco A.P."/>
            <person name="Nunes F.M.F."/>
            <person name="Paschoal A.R."/>
            <person name="Abreu F.C.P."/>
            <person name="Barbin F.O."/>
            <person name="Bataglia L."/>
            <person name="Cardoso-Junior C.A.M."/>
            <person name="Cervoni M.S."/>
            <person name="Silva S.R."/>
            <person name="Dalarmi F."/>
            <person name="Del Lama M.A."/>
            <person name="Depintor T.S."/>
            <person name="Ferreira K.M."/>
            <person name="Goria P.S."/>
            <person name="Jaskot M.C."/>
            <person name="Lago D.C."/>
            <person name="Luna-Lucena D."/>
            <person name="Moda L.M."/>
            <person name="Nascimento L."/>
            <person name="Pedrino M."/>
            <person name="Rabico F.O."/>
            <person name="Sanches F.C."/>
            <person name="Santos D.E."/>
            <person name="Santos C.G."/>
            <person name="Vieira J."/>
            <person name="Lopes T.F."/>
            <person name="Barchuk A.R."/>
            <person name="Hartfelder K."/>
            <person name="Simoes Z.L.P."/>
            <person name="Bitondi M.M.G."/>
            <person name="Pinheiro D.G."/>
        </authorList>
    </citation>
    <scope>NUCLEOTIDE SEQUENCE</scope>
    <source>
        <strain evidence="9">USP_RPSP 00005682</strain>
        <tissue evidence="9">Whole individual</tissue>
    </source>
</reference>
<comment type="caution">
    <text evidence="9">The sequence shown here is derived from an EMBL/GenBank/DDBJ whole genome shotgun (WGS) entry which is preliminary data.</text>
</comment>
<keyword evidence="6" id="KW-0175">Coiled coil</keyword>
<evidence type="ECO:0000256" key="7">
    <source>
        <dbReference type="ARBA" id="ARBA00023136"/>
    </source>
</evidence>
<proteinExistence type="predicted"/>